<evidence type="ECO:0000313" key="2">
    <source>
        <dbReference type="Proteomes" id="UP001497453"/>
    </source>
</evidence>
<name>A0ABP1DRI5_9APHY</name>
<keyword evidence="2" id="KW-1185">Reference proteome</keyword>
<dbReference type="Gene3D" id="3.30.160.20">
    <property type="match status" value="1"/>
</dbReference>
<evidence type="ECO:0008006" key="3">
    <source>
        <dbReference type="Google" id="ProtNLM"/>
    </source>
</evidence>
<gene>
    <name evidence="1" type="ORF">GFSPODELE1_LOCUS7836</name>
</gene>
<sequence>MANHWKLQLNGLLCRSYGAQKLQWVQHQHGPASWEVIALIQQVEYGRGTGYTGNAAKEDAARHAYTTLSRQLGY</sequence>
<proteinExistence type="predicted"/>
<protein>
    <recommendedName>
        <fullName evidence="3">DRBM domain-containing protein</fullName>
    </recommendedName>
</protein>
<reference evidence="2" key="1">
    <citation type="submission" date="2024-04" db="EMBL/GenBank/DDBJ databases">
        <authorList>
            <person name="Shaw F."/>
            <person name="Minotto A."/>
        </authorList>
    </citation>
    <scope>NUCLEOTIDE SEQUENCE [LARGE SCALE GENOMIC DNA]</scope>
</reference>
<accession>A0ABP1DRI5</accession>
<dbReference type="EMBL" id="OZ037949">
    <property type="protein sequence ID" value="CAL1710448.1"/>
    <property type="molecule type" value="Genomic_DNA"/>
</dbReference>
<evidence type="ECO:0000313" key="1">
    <source>
        <dbReference type="EMBL" id="CAL1710448.1"/>
    </source>
</evidence>
<dbReference type="Proteomes" id="UP001497453">
    <property type="component" value="Chromosome 6"/>
</dbReference>
<dbReference type="SUPFAM" id="SSF54768">
    <property type="entry name" value="dsRNA-binding domain-like"/>
    <property type="match status" value="1"/>
</dbReference>
<organism evidence="1 2">
    <name type="scientific">Somion occarium</name>
    <dbReference type="NCBI Taxonomy" id="3059160"/>
    <lineage>
        <taxon>Eukaryota</taxon>
        <taxon>Fungi</taxon>
        <taxon>Dikarya</taxon>
        <taxon>Basidiomycota</taxon>
        <taxon>Agaricomycotina</taxon>
        <taxon>Agaricomycetes</taxon>
        <taxon>Polyporales</taxon>
        <taxon>Cerrenaceae</taxon>
        <taxon>Somion</taxon>
    </lineage>
</organism>